<dbReference type="Gene3D" id="3.90.550.10">
    <property type="entry name" value="Spore Coat Polysaccharide Biosynthesis Protein SpsA, Chain A"/>
    <property type="match status" value="1"/>
</dbReference>
<dbReference type="Pfam" id="PF00535">
    <property type="entry name" value="Glycos_transf_2"/>
    <property type="match status" value="1"/>
</dbReference>
<dbReference type="STRING" id="1072685.IX83_00235"/>
<organism evidence="2 3">
    <name type="scientific">Basilea psittacipulmonis DSM 24701</name>
    <dbReference type="NCBI Taxonomy" id="1072685"/>
    <lineage>
        <taxon>Bacteria</taxon>
        <taxon>Pseudomonadati</taxon>
        <taxon>Pseudomonadota</taxon>
        <taxon>Betaproteobacteria</taxon>
        <taxon>Burkholderiales</taxon>
        <taxon>Alcaligenaceae</taxon>
        <taxon>Basilea</taxon>
    </lineage>
</organism>
<accession>A0A077DCQ1</accession>
<dbReference type="Proteomes" id="UP000028945">
    <property type="component" value="Chromosome"/>
</dbReference>
<protein>
    <recommendedName>
        <fullName evidence="1">Glycosyltransferase 2-like domain-containing protein</fullName>
    </recommendedName>
</protein>
<gene>
    <name evidence="2" type="ORF">IX83_00235</name>
</gene>
<dbReference type="CDD" id="cd00761">
    <property type="entry name" value="Glyco_tranf_GTA_type"/>
    <property type="match status" value="1"/>
</dbReference>
<proteinExistence type="predicted"/>
<keyword evidence="3" id="KW-1185">Reference proteome</keyword>
<dbReference type="PANTHER" id="PTHR43685">
    <property type="entry name" value="GLYCOSYLTRANSFERASE"/>
    <property type="match status" value="1"/>
</dbReference>
<dbReference type="OrthoDB" id="9802649at2"/>
<evidence type="ECO:0000313" key="2">
    <source>
        <dbReference type="EMBL" id="AIL31961.1"/>
    </source>
</evidence>
<dbReference type="eggNOG" id="COG1216">
    <property type="taxonomic scope" value="Bacteria"/>
</dbReference>
<dbReference type="PANTHER" id="PTHR43685:SF10">
    <property type="entry name" value="LACTO-N-NEOTETRAOSE BIOSYNTHESIS GLYCOSYL TRANSFERASE LGTA"/>
    <property type="match status" value="1"/>
</dbReference>
<dbReference type="HOGENOM" id="CLU_025996_0_4_4"/>
<dbReference type="InterPro" id="IPR001173">
    <property type="entry name" value="Glyco_trans_2-like"/>
</dbReference>
<dbReference type="InterPro" id="IPR050834">
    <property type="entry name" value="Glycosyltransf_2"/>
</dbReference>
<dbReference type="KEGG" id="bpsi:IX83_00235"/>
<sequence length="315" mass="37593">MPAYNVEKYIEKSIRAVLAQTYRHFELIVIDDGSKDNTGKIIQKLALEDSRIKFIENKNNKGIVCTLNMVVSQVKGDYIARMDADDMAYPFWLDTIVSWMEEKLDVLICGSAMKVHAVNSILEVPETNLDITRKFFINCPMLHPTVLIRPKVFKEFGLKYDDYKHAEDYKLWFEISKKGKLANLSMPLVEYRVHDTQVSRTYSNEQRNTANRIRKEVWAYYLPILYPSLKIELNLTFDDARKLYDYFRPIYSQMEVKEKEFIQEIIYMYYMSLIQYRWVDLLKFIKMSPKEILSRRQVKKIIKKFIRSQKYKPFL</sequence>
<dbReference type="SUPFAM" id="SSF53448">
    <property type="entry name" value="Nucleotide-diphospho-sugar transferases"/>
    <property type="match status" value="1"/>
</dbReference>
<dbReference type="EMBL" id="CP009238">
    <property type="protein sequence ID" value="AIL31961.1"/>
    <property type="molecule type" value="Genomic_DNA"/>
</dbReference>
<reference evidence="2 3" key="1">
    <citation type="journal article" date="2014" name="BMC Genomics">
        <title>A genomic perspective on a new bacterial genus and species from the Alcaligenaceae family, Basilea psittacipulmonis.</title>
        <authorList>
            <person name="Whiteson K.L."/>
            <person name="Hernandez D."/>
            <person name="Lazarevic V."/>
            <person name="Gaia N."/>
            <person name="Farinelli L."/>
            <person name="Francois P."/>
            <person name="Pilo P."/>
            <person name="Frey J."/>
            <person name="Schrenzel J."/>
        </authorList>
    </citation>
    <scope>NUCLEOTIDE SEQUENCE [LARGE SCALE GENOMIC DNA]</scope>
    <source>
        <strain evidence="2 3">DSM 24701</strain>
    </source>
</reference>
<evidence type="ECO:0000313" key="3">
    <source>
        <dbReference type="Proteomes" id="UP000028945"/>
    </source>
</evidence>
<evidence type="ECO:0000259" key="1">
    <source>
        <dbReference type="Pfam" id="PF00535"/>
    </source>
</evidence>
<feature type="domain" description="Glycosyltransferase 2-like" evidence="1">
    <location>
        <begin position="1"/>
        <end position="116"/>
    </location>
</feature>
<dbReference type="AlphaFoldDB" id="A0A077DCQ1"/>
<dbReference type="InterPro" id="IPR029044">
    <property type="entry name" value="Nucleotide-diphossugar_trans"/>
</dbReference>
<name>A0A077DCQ1_9BURK</name>